<evidence type="ECO:0000313" key="8">
    <source>
        <dbReference type="Proteomes" id="UP000199586"/>
    </source>
</evidence>
<dbReference type="STRING" id="634430.SAMN04488241_10597"/>
<keyword evidence="1 3" id="KW-0807">Transducer</keyword>
<evidence type="ECO:0000313" key="7">
    <source>
        <dbReference type="EMBL" id="SFP67852.1"/>
    </source>
</evidence>
<dbReference type="EMBL" id="FOXP01000005">
    <property type="protein sequence ID" value="SFP67852.1"/>
    <property type="molecule type" value="Genomic_DNA"/>
</dbReference>
<feature type="domain" description="PAC" evidence="6">
    <location>
        <begin position="103"/>
        <end position="155"/>
    </location>
</feature>
<evidence type="ECO:0000259" key="6">
    <source>
        <dbReference type="PROSITE" id="PS50113"/>
    </source>
</evidence>
<feature type="domain" description="Methyl-accepting transducer" evidence="4">
    <location>
        <begin position="174"/>
        <end position="250"/>
    </location>
</feature>
<dbReference type="PROSITE" id="PS50111">
    <property type="entry name" value="CHEMOTAXIS_TRANSDUC_2"/>
    <property type="match status" value="1"/>
</dbReference>
<dbReference type="PANTHER" id="PTHR32089">
    <property type="entry name" value="METHYL-ACCEPTING CHEMOTAXIS PROTEIN MCPB"/>
    <property type="match status" value="1"/>
</dbReference>
<dbReference type="PRINTS" id="PR00260">
    <property type="entry name" value="CHEMTRNSDUCR"/>
</dbReference>
<dbReference type="GO" id="GO:0006935">
    <property type="term" value="P:chemotaxis"/>
    <property type="evidence" value="ECO:0007669"/>
    <property type="project" value="InterPro"/>
</dbReference>
<dbReference type="PROSITE" id="PS50113">
    <property type="entry name" value="PAC"/>
    <property type="match status" value="1"/>
</dbReference>
<dbReference type="Gene3D" id="3.30.450.20">
    <property type="entry name" value="PAS domain"/>
    <property type="match status" value="1"/>
</dbReference>
<evidence type="ECO:0000259" key="4">
    <source>
        <dbReference type="PROSITE" id="PS50111"/>
    </source>
</evidence>
<dbReference type="NCBIfam" id="TIGR00229">
    <property type="entry name" value="sensory_box"/>
    <property type="match status" value="1"/>
</dbReference>
<dbReference type="SUPFAM" id="SSF58104">
    <property type="entry name" value="Methyl-accepting chemotaxis protein (MCP) signaling domain"/>
    <property type="match status" value="1"/>
</dbReference>
<dbReference type="GO" id="GO:0004888">
    <property type="term" value="F:transmembrane signaling receptor activity"/>
    <property type="evidence" value="ECO:0007669"/>
    <property type="project" value="InterPro"/>
</dbReference>
<dbReference type="Proteomes" id="UP000199586">
    <property type="component" value="Unassembled WGS sequence"/>
</dbReference>
<evidence type="ECO:0000256" key="3">
    <source>
        <dbReference type="PROSITE-ProRule" id="PRU00284"/>
    </source>
</evidence>
<dbReference type="CDD" id="cd00130">
    <property type="entry name" value="PAS"/>
    <property type="match status" value="1"/>
</dbReference>
<name>A0A1I5SAX3_9SPHN</name>
<protein>
    <submittedName>
        <fullName evidence="7">Methyl-accepting chemotaxis sensory transducer with Pas/Pac sensor</fullName>
    </submittedName>
</protein>
<feature type="domain" description="PAS" evidence="5">
    <location>
        <begin position="44"/>
        <end position="74"/>
    </location>
</feature>
<dbReference type="Pfam" id="PF08447">
    <property type="entry name" value="PAS_3"/>
    <property type="match status" value="1"/>
</dbReference>
<dbReference type="InterPro" id="IPR035965">
    <property type="entry name" value="PAS-like_dom_sf"/>
</dbReference>
<evidence type="ECO:0000259" key="5">
    <source>
        <dbReference type="PROSITE" id="PS50112"/>
    </source>
</evidence>
<dbReference type="InterPro" id="IPR004090">
    <property type="entry name" value="Chemotax_Me-accpt_rcpt"/>
</dbReference>
<dbReference type="Pfam" id="PF00015">
    <property type="entry name" value="MCPsignal"/>
    <property type="match status" value="1"/>
</dbReference>
<keyword evidence="8" id="KW-1185">Reference proteome</keyword>
<dbReference type="InterPro" id="IPR000700">
    <property type="entry name" value="PAS-assoc_C"/>
</dbReference>
<dbReference type="RefSeq" id="WP_093333000.1">
    <property type="nucleotide sequence ID" value="NZ_FOXP01000005.1"/>
</dbReference>
<dbReference type="Gene3D" id="6.10.250.3200">
    <property type="match status" value="1"/>
</dbReference>
<evidence type="ECO:0000256" key="1">
    <source>
        <dbReference type="ARBA" id="ARBA00023224"/>
    </source>
</evidence>
<dbReference type="InterPro" id="IPR001610">
    <property type="entry name" value="PAC"/>
</dbReference>
<dbReference type="GO" id="GO:0007165">
    <property type="term" value="P:signal transduction"/>
    <property type="evidence" value="ECO:0007669"/>
    <property type="project" value="UniProtKB-KW"/>
</dbReference>
<organism evidence="7 8">
    <name type="scientific">Sphingomonas rubra</name>
    <dbReference type="NCBI Taxonomy" id="634430"/>
    <lineage>
        <taxon>Bacteria</taxon>
        <taxon>Pseudomonadati</taxon>
        <taxon>Pseudomonadota</taxon>
        <taxon>Alphaproteobacteria</taxon>
        <taxon>Sphingomonadales</taxon>
        <taxon>Sphingomonadaceae</taxon>
        <taxon>Sphingomonas</taxon>
    </lineage>
</organism>
<dbReference type="PROSITE" id="PS50112">
    <property type="entry name" value="PAS"/>
    <property type="match status" value="1"/>
</dbReference>
<dbReference type="SUPFAM" id="SSF55785">
    <property type="entry name" value="PYP-like sensor domain (PAS domain)"/>
    <property type="match status" value="1"/>
</dbReference>
<dbReference type="GO" id="GO:0016020">
    <property type="term" value="C:membrane"/>
    <property type="evidence" value="ECO:0007669"/>
    <property type="project" value="InterPro"/>
</dbReference>
<sequence length="250" mass="27296">MIRHGVPAGVGPRPGAIDRADSLAAFDDSYCRAAWIAVCRSQAVVEFDMTGVISWANDGFLSLVGYRLDEIVGRHHQILCHRDYVATPAYQAFWRKLAAGEFDAGEYPRRRADGSEIWLQATYNPIFDADGVARRVLKVATDVTRQVQLERQVKLHLEEATSYQATLQDRGAALHRSVQALAEIVGYISRIADESKLLALNASIEAARSGEAGRGFAVVAGEVRKLADDTRAATRRASELILAEGTDLAA</sequence>
<reference evidence="7 8" key="1">
    <citation type="submission" date="2016-10" db="EMBL/GenBank/DDBJ databases">
        <authorList>
            <person name="de Groot N.N."/>
        </authorList>
    </citation>
    <scope>NUCLEOTIDE SEQUENCE [LARGE SCALE GENOMIC DNA]</scope>
    <source>
        <strain evidence="7 8">CGMCC 1.9113</strain>
    </source>
</reference>
<accession>A0A1I5SAX3</accession>
<gene>
    <name evidence="7" type="ORF">SAMN04488241_10597</name>
</gene>
<dbReference type="InterPro" id="IPR000014">
    <property type="entry name" value="PAS"/>
</dbReference>
<dbReference type="SMART" id="SM00086">
    <property type="entry name" value="PAC"/>
    <property type="match status" value="1"/>
</dbReference>
<evidence type="ECO:0000256" key="2">
    <source>
        <dbReference type="ARBA" id="ARBA00029447"/>
    </source>
</evidence>
<proteinExistence type="inferred from homology"/>
<dbReference type="InterPro" id="IPR013655">
    <property type="entry name" value="PAS_fold_3"/>
</dbReference>
<dbReference type="InterPro" id="IPR004089">
    <property type="entry name" value="MCPsignal_dom"/>
</dbReference>
<dbReference type="AlphaFoldDB" id="A0A1I5SAX3"/>
<comment type="similarity">
    <text evidence="2">Belongs to the methyl-accepting chemotaxis (MCP) protein family.</text>
</comment>
<dbReference type="PANTHER" id="PTHR32089:SF112">
    <property type="entry name" value="LYSOZYME-LIKE PROTEIN-RELATED"/>
    <property type="match status" value="1"/>
</dbReference>